<dbReference type="Proteomes" id="UP000887565">
    <property type="component" value="Unplaced"/>
</dbReference>
<proteinExistence type="predicted"/>
<protein>
    <submittedName>
        <fullName evidence="2">Uncharacterized protein</fullName>
    </submittedName>
</protein>
<evidence type="ECO:0000313" key="1">
    <source>
        <dbReference type="Proteomes" id="UP000887565"/>
    </source>
</evidence>
<reference evidence="2" key="1">
    <citation type="submission" date="2022-11" db="UniProtKB">
        <authorList>
            <consortium name="WormBaseParasite"/>
        </authorList>
    </citation>
    <scope>IDENTIFICATION</scope>
</reference>
<dbReference type="AlphaFoldDB" id="A0A915KGC3"/>
<accession>A0A915KGC3</accession>
<sequence>YLPGKETAFGDFLSRKYEVDQTDIDCPTTSKAAETTDLINVVETRAQTRQKLATTPQTDLKAPEIPEEDKIVNPADLPNQAQWPFMQQQIINAQKVDPTLDQRIR</sequence>
<evidence type="ECO:0000313" key="2">
    <source>
        <dbReference type="WBParaSite" id="nRc.2.0.1.t37021-RA"/>
    </source>
</evidence>
<keyword evidence="1" id="KW-1185">Reference proteome</keyword>
<dbReference type="WBParaSite" id="nRc.2.0.1.t37021-RA">
    <property type="protein sequence ID" value="nRc.2.0.1.t37021-RA"/>
    <property type="gene ID" value="nRc.2.0.1.g37021"/>
</dbReference>
<organism evidence="1 2">
    <name type="scientific">Romanomermis culicivorax</name>
    <name type="common">Nematode worm</name>
    <dbReference type="NCBI Taxonomy" id="13658"/>
    <lineage>
        <taxon>Eukaryota</taxon>
        <taxon>Metazoa</taxon>
        <taxon>Ecdysozoa</taxon>
        <taxon>Nematoda</taxon>
        <taxon>Enoplea</taxon>
        <taxon>Dorylaimia</taxon>
        <taxon>Mermithida</taxon>
        <taxon>Mermithoidea</taxon>
        <taxon>Mermithidae</taxon>
        <taxon>Romanomermis</taxon>
    </lineage>
</organism>
<name>A0A915KGC3_ROMCU</name>